<dbReference type="InterPro" id="IPR036259">
    <property type="entry name" value="MFS_trans_sf"/>
</dbReference>
<evidence type="ECO:0000256" key="1">
    <source>
        <dbReference type="ARBA" id="ARBA00004651"/>
    </source>
</evidence>
<evidence type="ECO:0000256" key="2">
    <source>
        <dbReference type="ARBA" id="ARBA00022692"/>
    </source>
</evidence>
<feature type="transmembrane region" description="Helical" evidence="5">
    <location>
        <begin position="324"/>
        <end position="347"/>
    </location>
</feature>
<comment type="caution">
    <text evidence="7">The sequence shown here is derived from an EMBL/GenBank/DDBJ whole genome shotgun (WGS) entry which is preliminary data.</text>
</comment>
<dbReference type="PANTHER" id="PTHR23542">
    <property type="match status" value="1"/>
</dbReference>
<evidence type="ECO:0000313" key="8">
    <source>
        <dbReference type="Proteomes" id="UP000234778"/>
    </source>
</evidence>
<feature type="transmembrane region" description="Helical" evidence="5">
    <location>
        <begin position="26"/>
        <end position="47"/>
    </location>
</feature>
<feature type="transmembrane region" description="Helical" evidence="5">
    <location>
        <begin position="87"/>
        <end position="106"/>
    </location>
</feature>
<comment type="subcellular location">
    <subcellularLocation>
        <location evidence="1">Cell membrane</location>
        <topology evidence="1">Multi-pass membrane protein</topology>
    </subcellularLocation>
</comment>
<sequence>MTDHGHDGGLRVYASLLRLPHASRSVITGVIGQFPYPFLGMGLLIGIRDGYGSYTLAGVVSSVMALTSAFTGPVVGRLIDTYGQRRVGLPLAGFWIFSILFMSAALHLHWPAWVIVMGGVLLGTSVPYSSMIRGRWTYVLRQRPGQLNSALSLTSTLEEMMWVIGNPTATVLATSVALLSPMAAAIIAILISIWGFLLDDAIEPPPTGPRHRSAAPAAAGEAEPVTGGKEQLFTIGFVALLAIQVAYGAFIASTNVSVVALSEELGMPGSAGLVIACFSGASMLGAIGYGARAWTSPLWIRFYVGMTIVAAGSALLLFTHSLVSAAAVLFVAGLAQAPTVVNVNQLLISMTPSSRFTEAMAMLGAMFVVGMAVSNLVSGRMVDLLGSHGGMLSLVGFAISALIIGLIAMRPIRRATTAPSIPKEILDGDQ</sequence>
<evidence type="ECO:0000256" key="3">
    <source>
        <dbReference type="ARBA" id="ARBA00022989"/>
    </source>
</evidence>
<protein>
    <recommendedName>
        <fullName evidence="6">Major facilitator superfamily (MFS) profile domain-containing protein</fullName>
    </recommendedName>
</protein>
<keyword evidence="3 5" id="KW-1133">Transmembrane helix</keyword>
<dbReference type="PROSITE" id="PS50850">
    <property type="entry name" value="MFS"/>
    <property type="match status" value="1"/>
</dbReference>
<feature type="transmembrane region" description="Helical" evidence="5">
    <location>
        <begin position="112"/>
        <end position="133"/>
    </location>
</feature>
<organism evidence="7 8">
    <name type="scientific">Actinomyces urogenitalis</name>
    <dbReference type="NCBI Taxonomy" id="103621"/>
    <lineage>
        <taxon>Bacteria</taxon>
        <taxon>Bacillati</taxon>
        <taxon>Actinomycetota</taxon>
        <taxon>Actinomycetes</taxon>
        <taxon>Actinomycetales</taxon>
        <taxon>Actinomycetaceae</taxon>
        <taxon>Actinomyces</taxon>
    </lineage>
</organism>
<reference evidence="7 8" key="1">
    <citation type="submission" date="2017-12" db="EMBL/GenBank/DDBJ databases">
        <title>Phylogenetic diversity of female urinary microbiome.</title>
        <authorList>
            <person name="Thomas-White K."/>
            <person name="Wolfe A.J."/>
        </authorList>
    </citation>
    <scope>NUCLEOTIDE SEQUENCE [LARGE SCALE GENOMIC DNA]</scope>
    <source>
        <strain evidence="7 8">UMB0319</strain>
    </source>
</reference>
<feature type="transmembrane region" description="Helical" evidence="5">
    <location>
        <begin position="359"/>
        <end position="377"/>
    </location>
</feature>
<dbReference type="EMBL" id="PKHA01000007">
    <property type="protein sequence ID" value="PKY98406.1"/>
    <property type="molecule type" value="Genomic_DNA"/>
</dbReference>
<feature type="transmembrane region" description="Helical" evidence="5">
    <location>
        <begin position="171"/>
        <end position="197"/>
    </location>
</feature>
<dbReference type="SUPFAM" id="SSF103473">
    <property type="entry name" value="MFS general substrate transporter"/>
    <property type="match status" value="1"/>
</dbReference>
<proteinExistence type="predicted"/>
<dbReference type="Pfam" id="PF07690">
    <property type="entry name" value="MFS_1"/>
    <property type="match status" value="1"/>
</dbReference>
<keyword evidence="4 5" id="KW-0472">Membrane</keyword>
<keyword evidence="2 5" id="KW-0812">Transmembrane</keyword>
<evidence type="ECO:0000259" key="6">
    <source>
        <dbReference type="PROSITE" id="PS50850"/>
    </source>
</evidence>
<dbReference type="GO" id="GO:0022857">
    <property type="term" value="F:transmembrane transporter activity"/>
    <property type="evidence" value="ECO:0007669"/>
    <property type="project" value="InterPro"/>
</dbReference>
<evidence type="ECO:0000313" key="7">
    <source>
        <dbReference type="EMBL" id="PKY98406.1"/>
    </source>
</evidence>
<dbReference type="GeneID" id="81708738"/>
<dbReference type="InterPro" id="IPR011701">
    <property type="entry name" value="MFS"/>
</dbReference>
<dbReference type="GO" id="GO:0005886">
    <property type="term" value="C:plasma membrane"/>
    <property type="evidence" value="ECO:0007669"/>
    <property type="project" value="UniProtKB-SubCell"/>
</dbReference>
<dbReference type="PANTHER" id="PTHR23542:SF1">
    <property type="entry name" value="MAJOR FACILITATOR SUPERFAMILY (MFS) PROFILE DOMAIN-CONTAINING PROTEIN"/>
    <property type="match status" value="1"/>
</dbReference>
<feature type="transmembrane region" description="Helical" evidence="5">
    <location>
        <begin position="232"/>
        <end position="251"/>
    </location>
</feature>
<dbReference type="AlphaFoldDB" id="A0A2I1KS02"/>
<dbReference type="RefSeq" id="WP_101638214.1">
    <property type="nucleotide sequence ID" value="NZ_JAWEAQ010000005.1"/>
</dbReference>
<evidence type="ECO:0000256" key="4">
    <source>
        <dbReference type="ARBA" id="ARBA00023136"/>
    </source>
</evidence>
<feature type="transmembrane region" description="Helical" evidence="5">
    <location>
        <begin position="298"/>
        <end position="318"/>
    </location>
</feature>
<dbReference type="Proteomes" id="UP000234778">
    <property type="component" value="Unassembled WGS sequence"/>
</dbReference>
<feature type="transmembrane region" description="Helical" evidence="5">
    <location>
        <begin position="53"/>
        <end position="75"/>
    </location>
</feature>
<evidence type="ECO:0000256" key="5">
    <source>
        <dbReference type="SAM" id="Phobius"/>
    </source>
</evidence>
<accession>A0A2I1KS02</accession>
<dbReference type="Gene3D" id="1.20.1250.20">
    <property type="entry name" value="MFS general substrate transporter like domains"/>
    <property type="match status" value="1"/>
</dbReference>
<feature type="transmembrane region" description="Helical" evidence="5">
    <location>
        <begin position="271"/>
        <end position="291"/>
    </location>
</feature>
<gene>
    <name evidence="7" type="ORF">CYJ26_07325</name>
</gene>
<feature type="domain" description="Major facilitator superfamily (MFS) profile" evidence="6">
    <location>
        <begin position="234"/>
        <end position="430"/>
    </location>
</feature>
<feature type="transmembrane region" description="Helical" evidence="5">
    <location>
        <begin position="389"/>
        <end position="409"/>
    </location>
</feature>
<dbReference type="InterPro" id="IPR020846">
    <property type="entry name" value="MFS_dom"/>
</dbReference>
<name>A0A2I1KS02_9ACTO</name>